<reference evidence="3" key="1">
    <citation type="journal article" date="2019" name="Int. J. Syst. Evol. Microbiol.">
        <title>The Global Catalogue of Microorganisms (GCM) 10K type strain sequencing project: providing services to taxonomists for standard genome sequencing and annotation.</title>
        <authorList>
            <consortium name="The Broad Institute Genomics Platform"/>
            <consortium name="The Broad Institute Genome Sequencing Center for Infectious Disease"/>
            <person name="Wu L."/>
            <person name="Ma J."/>
        </authorList>
    </citation>
    <scope>NUCLEOTIDE SEQUENCE [LARGE SCALE GENOMIC DNA]</scope>
    <source>
        <strain evidence="3">CGMCC 4.7643</strain>
    </source>
</reference>
<keyword evidence="2" id="KW-0378">Hydrolase</keyword>
<organism evidence="2 3">
    <name type="scientific">Amycolatopsis samaneae</name>
    <dbReference type="NCBI Taxonomy" id="664691"/>
    <lineage>
        <taxon>Bacteria</taxon>
        <taxon>Bacillati</taxon>
        <taxon>Actinomycetota</taxon>
        <taxon>Actinomycetes</taxon>
        <taxon>Pseudonocardiales</taxon>
        <taxon>Pseudonocardiaceae</taxon>
        <taxon>Amycolatopsis</taxon>
    </lineage>
</organism>
<protein>
    <submittedName>
        <fullName evidence="2">PP2C family protein-serine/threonine phosphatase</fullName>
        <ecNumber evidence="2">3.1.3.16</ecNumber>
    </submittedName>
</protein>
<accession>A0ABW5GSG4</accession>
<dbReference type="Pfam" id="PF13672">
    <property type="entry name" value="PP2C_2"/>
    <property type="match status" value="1"/>
</dbReference>
<dbReference type="EMBL" id="JBHUKU010000022">
    <property type="protein sequence ID" value="MFD2463756.1"/>
    <property type="molecule type" value="Genomic_DNA"/>
</dbReference>
<gene>
    <name evidence="2" type="ORF">ACFSYJ_34430</name>
</gene>
<dbReference type="InterPro" id="IPR036457">
    <property type="entry name" value="PPM-type-like_dom_sf"/>
</dbReference>
<dbReference type="GO" id="GO:0004722">
    <property type="term" value="F:protein serine/threonine phosphatase activity"/>
    <property type="evidence" value="ECO:0007669"/>
    <property type="project" value="UniProtKB-EC"/>
</dbReference>
<dbReference type="Gene3D" id="3.60.40.10">
    <property type="entry name" value="PPM-type phosphatase domain"/>
    <property type="match status" value="1"/>
</dbReference>
<name>A0ABW5GSG4_9PSEU</name>
<dbReference type="EC" id="3.1.3.16" evidence="2"/>
<dbReference type="SMART" id="SM00332">
    <property type="entry name" value="PP2Cc"/>
    <property type="match status" value="1"/>
</dbReference>
<sequence>MDAGVAVPSPRCPGCAHPAVPSSRYCERCGRRLDGRPKPASRWLASTPGDGRCALDLAAVAGVTDRGYYRRRNEDVLAIGRVDGVSAAVVCDGVSTSERPEEAATAAASAGITTLLRLLGDGAPPATATRDAALAAGAAAAGAGSRTEENPPCCTYVSAIATTGSVVVGWIGDSPAYWAETGGARRLTVDDADPRTRALNQWLGADARRVAPHVKTFVPANPGQVLVCSDGLSRYLDRDGHGSGGAPAEAARGLLEYALDAGGHDNITVAVLAFPPPRGSDALGGVTP</sequence>
<dbReference type="InterPro" id="IPR001932">
    <property type="entry name" value="PPM-type_phosphatase-like_dom"/>
</dbReference>
<keyword evidence="3" id="KW-1185">Reference proteome</keyword>
<evidence type="ECO:0000313" key="2">
    <source>
        <dbReference type="EMBL" id="MFD2463756.1"/>
    </source>
</evidence>
<dbReference type="SUPFAM" id="SSF81606">
    <property type="entry name" value="PP2C-like"/>
    <property type="match status" value="1"/>
</dbReference>
<evidence type="ECO:0000313" key="3">
    <source>
        <dbReference type="Proteomes" id="UP001597419"/>
    </source>
</evidence>
<evidence type="ECO:0000259" key="1">
    <source>
        <dbReference type="PROSITE" id="PS51746"/>
    </source>
</evidence>
<feature type="domain" description="PPM-type phosphatase" evidence="1">
    <location>
        <begin position="59"/>
        <end position="274"/>
    </location>
</feature>
<dbReference type="Proteomes" id="UP001597419">
    <property type="component" value="Unassembled WGS sequence"/>
</dbReference>
<comment type="caution">
    <text evidence="2">The sequence shown here is derived from an EMBL/GenBank/DDBJ whole genome shotgun (WGS) entry which is preliminary data.</text>
</comment>
<dbReference type="PROSITE" id="PS51746">
    <property type="entry name" value="PPM_2"/>
    <property type="match status" value="1"/>
</dbReference>
<proteinExistence type="predicted"/>
<dbReference type="RefSeq" id="WP_345386507.1">
    <property type="nucleotide sequence ID" value="NZ_BAABHG010000001.1"/>
</dbReference>